<reference evidence="4" key="1">
    <citation type="submission" date="2021-01" db="EMBL/GenBank/DDBJ databases">
        <title>Modified the classification status of verrucomicrobia.</title>
        <authorList>
            <person name="Feng X."/>
        </authorList>
    </citation>
    <scope>NUCLEOTIDE SEQUENCE</scope>
    <source>
        <strain evidence="4">KCTC 13126</strain>
    </source>
</reference>
<keyword evidence="2 4" id="KW-0378">Hydrolase</keyword>
<dbReference type="InterPro" id="IPR050955">
    <property type="entry name" value="Plant_Biomass_Hydrol_Est"/>
</dbReference>
<evidence type="ECO:0000256" key="2">
    <source>
        <dbReference type="ARBA" id="ARBA00022801"/>
    </source>
</evidence>
<evidence type="ECO:0000256" key="1">
    <source>
        <dbReference type="ARBA" id="ARBA00022729"/>
    </source>
</evidence>
<comment type="caution">
    <text evidence="4">The sequence shown here is derived from an EMBL/GenBank/DDBJ whole genome shotgun (WGS) entry which is preliminary data.</text>
</comment>
<accession>A0A934VNG0</accession>
<dbReference type="InterPro" id="IPR029058">
    <property type="entry name" value="AB_hydrolase_fold"/>
</dbReference>
<organism evidence="4 5">
    <name type="scientific">Pelagicoccus mobilis</name>
    <dbReference type="NCBI Taxonomy" id="415221"/>
    <lineage>
        <taxon>Bacteria</taxon>
        <taxon>Pseudomonadati</taxon>
        <taxon>Verrucomicrobiota</taxon>
        <taxon>Opitutia</taxon>
        <taxon>Puniceicoccales</taxon>
        <taxon>Pelagicoccaceae</taxon>
        <taxon>Pelagicoccus</taxon>
    </lineage>
</organism>
<dbReference type="SUPFAM" id="SSF53474">
    <property type="entry name" value="alpha/beta-Hydrolases"/>
    <property type="match status" value="2"/>
</dbReference>
<evidence type="ECO:0000313" key="5">
    <source>
        <dbReference type="Proteomes" id="UP000617628"/>
    </source>
</evidence>
<dbReference type="InterPro" id="IPR049492">
    <property type="entry name" value="BD-FAE-like_dom"/>
</dbReference>
<evidence type="ECO:0000313" key="4">
    <source>
        <dbReference type="EMBL" id="MBK1879906.1"/>
    </source>
</evidence>
<protein>
    <submittedName>
        <fullName evidence="4">Alpha/beta hydrolase fold domain-containing protein</fullName>
    </submittedName>
</protein>
<dbReference type="PROSITE" id="PS00018">
    <property type="entry name" value="EF_HAND_1"/>
    <property type="match status" value="1"/>
</dbReference>
<gene>
    <name evidence="4" type="ORF">JIN87_23680</name>
</gene>
<dbReference type="GO" id="GO:0016787">
    <property type="term" value="F:hydrolase activity"/>
    <property type="evidence" value="ECO:0007669"/>
    <property type="project" value="UniProtKB-KW"/>
</dbReference>
<dbReference type="RefSeq" id="WP_200358260.1">
    <property type="nucleotide sequence ID" value="NZ_JAENIL010000062.1"/>
</dbReference>
<dbReference type="PANTHER" id="PTHR43037">
    <property type="entry name" value="UNNAMED PRODUCT-RELATED"/>
    <property type="match status" value="1"/>
</dbReference>
<keyword evidence="1" id="KW-0732">Signal</keyword>
<dbReference type="InterPro" id="IPR018247">
    <property type="entry name" value="EF_Hand_1_Ca_BS"/>
</dbReference>
<feature type="domain" description="BD-FAE-like" evidence="3">
    <location>
        <begin position="3"/>
        <end position="100"/>
    </location>
</feature>
<proteinExistence type="predicted"/>
<dbReference type="EMBL" id="JAENIL010000062">
    <property type="protein sequence ID" value="MBK1879906.1"/>
    <property type="molecule type" value="Genomic_DNA"/>
</dbReference>
<dbReference type="AlphaFoldDB" id="A0A934VNG0"/>
<dbReference type="Gene3D" id="3.40.50.1820">
    <property type="entry name" value="alpha/beta hydrolase"/>
    <property type="match status" value="2"/>
</dbReference>
<sequence length="614" mass="66821">MFDVWVPDGAGPFPVYIYAHGGGFTGGSKKRMVLSGPLLANDGVVYVNMHYRIHGGTPEGVTDAINDGIALINYLKDNAEKYKLNPDQIFVGGGSAGGVLFNDIVYKKSVSGIKGVWHWNLFRKEGHSVDFEDPQLLADVSIPVVNAHPDPYPSDNSHSALDAFNYSQANYNAGQSGTFFKALREHPSAIGYEDPYVNIEQIWKDGQWIKDSRDGTDTGERIPNLAEWIYEIIGNDPPANSDYEVWKTNYGITDDLADDDNDGIVNRLEFALGGNPKSSDAEGRRPMLSKNGSVFEYVFHRGVASLDYTLESSLDLDHWELFATVDDSHGLVGTPATVLLPDSQIGSSALFLRLKVENAAEQPPQPTVDPELAEAVAGINAGFENVEVEVIKWPSELNGNLGAMHEFAYVTRPVESTSGKLPLIISLHGGGPNWWVMSLEEQIEISAQIDKVRGYDLAELAGKELIMLEPNTTADWEADELDAMLDYVLENFPDVDTDHVYVMGYSKGGGGTWTWLNESADRFAAAAIGGNNGAGAIDDMATLANLPLWLMVGGDDTPAPGMENRVNQLRAAGNESVEHTVIEGADHGEAGDVFFSSVEMVDWLLGFERPGSTE</sequence>
<keyword evidence="5" id="KW-1185">Reference proteome</keyword>
<dbReference type="Pfam" id="PF20434">
    <property type="entry name" value="BD-FAE"/>
    <property type="match status" value="1"/>
</dbReference>
<dbReference type="PANTHER" id="PTHR43037:SF5">
    <property type="entry name" value="FERULOYL ESTERASE"/>
    <property type="match status" value="1"/>
</dbReference>
<name>A0A934VNG0_9BACT</name>
<evidence type="ECO:0000259" key="3">
    <source>
        <dbReference type="Pfam" id="PF20434"/>
    </source>
</evidence>
<dbReference type="Proteomes" id="UP000617628">
    <property type="component" value="Unassembled WGS sequence"/>
</dbReference>